<evidence type="ECO:0000313" key="3">
    <source>
        <dbReference type="Proteomes" id="UP000663850"/>
    </source>
</evidence>
<dbReference type="Proteomes" id="UP000663850">
    <property type="component" value="Unassembled WGS sequence"/>
</dbReference>
<protein>
    <submittedName>
        <fullName evidence="2">Uncharacterized protein</fullName>
    </submittedName>
</protein>
<dbReference type="AlphaFoldDB" id="A0A8H3DFS8"/>
<evidence type="ECO:0000256" key="1">
    <source>
        <dbReference type="SAM" id="Phobius"/>
    </source>
</evidence>
<reference evidence="2" key="1">
    <citation type="submission" date="2021-01" db="EMBL/GenBank/DDBJ databases">
        <authorList>
            <person name="Kaushik A."/>
        </authorList>
    </citation>
    <scope>NUCLEOTIDE SEQUENCE</scope>
    <source>
        <strain evidence="2">Type strain: AG8-Rh-89/</strain>
    </source>
</reference>
<evidence type="ECO:0000313" key="2">
    <source>
        <dbReference type="EMBL" id="CAE6528760.1"/>
    </source>
</evidence>
<keyword evidence="1" id="KW-0812">Transmembrane</keyword>
<organism evidence="2 3">
    <name type="scientific">Rhizoctonia solani</name>
    <dbReference type="NCBI Taxonomy" id="456999"/>
    <lineage>
        <taxon>Eukaryota</taxon>
        <taxon>Fungi</taxon>
        <taxon>Dikarya</taxon>
        <taxon>Basidiomycota</taxon>
        <taxon>Agaricomycotina</taxon>
        <taxon>Agaricomycetes</taxon>
        <taxon>Cantharellales</taxon>
        <taxon>Ceratobasidiaceae</taxon>
        <taxon>Rhizoctonia</taxon>
    </lineage>
</organism>
<comment type="caution">
    <text evidence="2">The sequence shown here is derived from an EMBL/GenBank/DDBJ whole genome shotgun (WGS) entry which is preliminary data.</text>
</comment>
<gene>
    <name evidence="2" type="ORF">RDB_LOCUS127625</name>
</gene>
<keyword evidence="1" id="KW-0472">Membrane</keyword>
<accession>A0A8H3DFS8</accession>
<keyword evidence="1" id="KW-1133">Transmembrane helix</keyword>
<sequence length="139" mass="15345">MSCSYEHGSPYIKDISAVRPTSLILQMSSTTLPAASPWLAFGGLVIFSIYWLRRPTILVKLPGPSGGSWVYGHFMNLMGAKGIEYQEELFSKYGPTTVIKGFLGASRPDMYNRSGYHSHRSDQGQGQISTCGRTYHVSC</sequence>
<dbReference type="EMBL" id="CAJMWZ010006877">
    <property type="protein sequence ID" value="CAE6528760.1"/>
    <property type="molecule type" value="Genomic_DNA"/>
</dbReference>
<feature type="transmembrane region" description="Helical" evidence="1">
    <location>
        <begin position="35"/>
        <end position="52"/>
    </location>
</feature>
<proteinExistence type="predicted"/>
<name>A0A8H3DFS8_9AGAM</name>